<evidence type="ECO:0000256" key="2">
    <source>
        <dbReference type="SAM" id="SignalP"/>
    </source>
</evidence>
<comment type="caution">
    <text evidence="3">The sequence shown here is derived from an EMBL/GenBank/DDBJ whole genome shotgun (WGS) entry which is preliminary data.</text>
</comment>
<sequence>RESVRREMSRVLSVVCVLLVMSFVHARARQVPGEFDEGKTTPHEDTKTTSMHAPDKSPPTSLGDKKCIGLIGGLGGIGKYGGIGGAAGIGGFHGIGGIGKYGGIGGAAGIGGFHGGIGGVGGIGGGHGVVGAVGGGIVPHP</sequence>
<dbReference type="PANTHER" id="PTHR34463">
    <property type="entry name" value="GLYCINE-RICH PROTEIN"/>
    <property type="match status" value="1"/>
</dbReference>
<dbReference type="Proteomes" id="UP000824890">
    <property type="component" value="Unassembled WGS sequence"/>
</dbReference>
<protein>
    <recommendedName>
        <fullName evidence="5">Glycine-rich protein</fullName>
    </recommendedName>
</protein>
<evidence type="ECO:0000313" key="4">
    <source>
        <dbReference type="Proteomes" id="UP000824890"/>
    </source>
</evidence>
<accession>A0ABQ8CIA0</accession>
<feature type="chain" id="PRO_5045398973" description="Glycine-rich protein" evidence="2">
    <location>
        <begin position="29"/>
        <end position="141"/>
    </location>
</feature>
<proteinExistence type="predicted"/>
<reference evidence="3 4" key="1">
    <citation type="submission" date="2021-05" db="EMBL/GenBank/DDBJ databases">
        <title>Genome Assembly of Synthetic Allotetraploid Brassica napus Reveals Homoeologous Exchanges between Subgenomes.</title>
        <authorList>
            <person name="Davis J.T."/>
        </authorList>
    </citation>
    <scope>NUCLEOTIDE SEQUENCE [LARGE SCALE GENOMIC DNA]</scope>
    <source>
        <strain evidence="4">cv. Da-Ae</strain>
        <tissue evidence="3">Seedling</tissue>
    </source>
</reference>
<evidence type="ECO:0000256" key="1">
    <source>
        <dbReference type="SAM" id="MobiDB-lite"/>
    </source>
</evidence>
<gene>
    <name evidence="3" type="ORF">HID58_031266</name>
</gene>
<dbReference type="PANTHER" id="PTHR34463:SF15">
    <property type="entry name" value="GENOME ASSEMBLY, CHROMOSOME: A08"/>
    <property type="match status" value="1"/>
</dbReference>
<feature type="region of interest" description="Disordered" evidence="1">
    <location>
        <begin position="34"/>
        <end position="61"/>
    </location>
</feature>
<feature type="non-terminal residue" evidence="3">
    <location>
        <position position="1"/>
    </location>
</feature>
<organism evidence="3 4">
    <name type="scientific">Brassica napus</name>
    <name type="common">Rape</name>
    <dbReference type="NCBI Taxonomy" id="3708"/>
    <lineage>
        <taxon>Eukaryota</taxon>
        <taxon>Viridiplantae</taxon>
        <taxon>Streptophyta</taxon>
        <taxon>Embryophyta</taxon>
        <taxon>Tracheophyta</taxon>
        <taxon>Spermatophyta</taxon>
        <taxon>Magnoliopsida</taxon>
        <taxon>eudicotyledons</taxon>
        <taxon>Gunneridae</taxon>
        <taxon>Pentapetalae</taxon>
        <taxon>rosids</taxon>
        <taxon>malvids</taxon>
        <taxon>Brassicales</taxon>
        <taxon>Brassicaceae</taxon>
        <taxon>Brassiceae</taxon>
        <taxon>Brassica</taxon>
    </lineage>
</organism>
<dbReference type="EMBL" id="JAGKQM010000008">
    <property type="protein sequence ID" value="KAH0916820.1"/>
    <property type="molecule type" value="Genomic_DNA"/>
</dbReference>
<keyword evidence="2" id="KW-0732">Signal</keyword>
<evidence type="ECO:0000313" key="3">
    <source>
        <dbReference type="EMBL" id="KAH0916820.1"/>
    </source>
</evidence>
<feature type="compositionally biased region" description="Basic and acidic residues" evidence="1">
    <location>
        <begin position="36"/>
        <end position="47"/>
    </location>
</feature>
<keyword evidence="4" id="KW-1185">Reference proteome</keyword>
<name>A0ABQ8CIA0_BRANA</name>
<evidence type="ECO:0008006" key="5">
    <source>
        <dbReference type="Google" id="ProtNLM"/>
    </source>
</evidence>
<feature type="signal peptide" evidence="2">
    <location>
        <begin position="1"/>
        <end position="28"/>
    </location>
</feature>